<feature type="compositionally biased region" description="Basic and acidic residues" evidence="1">
    <location>
        <begin position="1291"/>
        <end position="1316"/>
    </location>
</feature>
<name>A0A834FZY1_RHOSS</name>
<dbReference type="OrthoDB" id="1908091at2759"/>
<keyword evidence="4" id="KW-1185">Reference proteome</keyword>
<feature type="compositionally biased region" description="Basic and acidic residues" evidence="1">
    <location>
        <begin position="1344"/>
        <end position="1354"/>
    </location>
</feature>
<protein>
    <submittedName>
        <fullName evidence="3">Uncharacterized protein</fullName>
    </submittedName>
</protein>
<feature type="compositionally biased region" description="Basic and acidic residues" evidence="1">
    <location>
        <begin position="564"/>
        <end position="574"/>
    </location>
</feature>
<evidence type="ECO:0000256" key="2">
    <source>
        <dbReference type="SAM" id="Phobius"/>
    </source>
</evidence>
<feature type="compositionally biased region" description="Polar residues" evidence="1">
    <location>
        <begin position="316"/>
        <end position="325"/>
    </location>
</feature>
<evidence type="ECO:0000313" key="3">
    <source>
        <dbReference type="EMBL" id="KAF7116637.1"/>
    </source>
</evidence>
<feature type="region of interest" description="Disordered" evidence="1">
    <location>
        <begin position="532"/>
        <end position="621"/>
    </location>
</feature>
<keyword evidence="2" id="KW-0472">Membrane</keyword>
<keyword evidence="2" id="KW-1133">Transmembrane helix</keyword>
<feature type="compositionally biased region" description="Basic and acidic residues" evidence="1">
    <location>
        <begin position="651"/>
        <end position="664"/>
    </location>
</feature>
<feature type="region of interest" description="Disordered" evidence="1">
    <location>
        <begin position="1189"/>
        <end position="1209"/>
    </location>
</feature>
<feature type="compositionally biased region" description="Acidic residues" evidence="1">
    <location>
        <begin position="339"/>
        <end position="356"/>
    </location>
</feature>
<evidence type="ECO:0000256" key="1">
    <source>
        <dbReference type="SAM" id="MobiDB-lite"/>
    </source>
</evidence>
<proteinExistence type="predicted"/>
<feature type="compositionally biased region" description="Basic and acidic residues" evidence="1">
    <location>
        <begin position="1189"/>
        <end position="1205"/>
    </location>
</feature>
<accession>A0A834FZY1</accession>
<sequence>MGRIVGDKVYRMGKKEREMGVEMLEIGAQIKKVAIFSIRACYRSVLNHPFLVGMVLFLFFMHRSFPFLFSLFVSASPVLVCTAVLLGTLLSFGQPNIPEIEKEETRNHEIMSLKTGIQVDSTVVGRGESFVVERHTAKRSDAVLDELIAEASSIASEDEQNDCSLVHSEPQIGESSREIQFEKRLSEGEDRELHDSGFEIKTETKEEKVKDSVFLESQYSRIEEVEDENAEVHGGKSPAEFINTSPISTWKPVGEEEEGVDDIEDSESGSDGAESSSPDASMADIIPMLDELHPLLDEDIPQPAHMSHDGSDAGSELSQKSSDGTNESDDEESEHREEEVGDDDENDDEDEEEEETVGSKEAALKSAIKWTEDDQKNLMDLGTSELERNQRLENLIARRRARRIMAEKNLIDFESSDLPFNIPPISTIRHNPFDLPYDSNDNITGLPPIPGSAPSILLPRHNPFDIPYDPNEEKPDLKGDGFQQEFMPFVPKETFFRRHESFNVGPSFFGPPKHEKQDIKFSPFFVPERLGSEGTSYSSLHRQSSELSDSKMSSVPETESVCSDGDHDDKKLIEEDLSQDADLISDAGHPSEHIGHGSVSSEDTESEELGQAEKSHIEHDEVEIEMGDEEIHSEMVSSFSESRDVAIPEEHEMGTIHLNKRADEVNYSSRSDSSSSSEVHEKIFDEKEEVSSSLRPTKEENVIEEPSLEESDINATMELVADSQHKEPVYDSSPTAVHKNLSSSSVSSDSPVETSEVGFSPVMVKRVVSFEDSVTEVTDLGIGGDAPSNEQIFADSSNVDSVDENGMITSGVAEKAEHILLSHELSAADKQLDSGRESRVPEFATHIEDAADQVVIVDTAPVASYSENKSSEDLDLSALKKEQPSVVVFEQVSGSPAASSFESEAVEELPLDKEVTVEIKQDQVHSSGPRANFHEGIDQEGYEELSSPDSECEEKPIYELKKQLSVSDKAMVESSSENREELVVPQVESVADINATSKSDASEFQPKNDELTALADLDDNALDEVENPDHIPVQSFNFQMEASGSQVHDPDIIEEADEIKEIDEGLLMELDAVGDFSVEEFGSNLHKIENRVSGEEMNSEMPSVEAQSIEGIDSNFEKTEPLAMKAEVEIREVEIPQQSQIKEEIIESGLPEFEARSTEVLDQAFRQMSEEEIKMPVVIESVHSKMVPEETRAGHSEYEISHEDSSVTETKMELSVVEATSIEDLDLAFKQLNSSSGSLVDVLDSMGSTDPVEIDSDLHVERQNKQNSLYERLDVLESDNAAETSSGPHFTEPRSVEDTDMTLKSDFEEPAGKNESIEVGSFEEIETGTKKHGIPETSTSGVEQPDHGVKNLTS</sequence>
<dbReference type="Proteomes" id="UP000626092">
    <property type="component" value="Unassembled WGS sequence"/>
</dbReference>
<keyword evidence="2" id="KW-0812">Transmembrane</keyword>
<comment type="caution">
    <text evidence="3">The sequence shown here is derived from an EMBL/GenBank/DDBJ whole genome shotgun (WGS) entry which is preliminary data.</text>
</comment>
<feature type="compositionally biased region" description="Acidic residues" evidence="1">
    <location>
        <begin position="255"/>
        <end position="268"/>
    </location>
</feature>
<dbReference type="PANTHER" id="PTHR33870:SF4">
    <property type="entry name" value="CARDIOMYOPATHY-ASSOCIATED PROTEIN"/>
    <property type="match status" value="1"/>
</dbReference>
<gene>
    <name evidence="3" type="ORF">RHSIM_RhsimUnG0023200</name>
</gene>
<feature type="compositionally biased region" description="Low complexity" evidence="1">
    <location>
        <begin position="742"/>
        <end position="756"/>
    </location>
</feature>
<evidence type="ECO:0000313" key="4">
    <source>
        <dbReference type="Proteomes" id="UP000626092"/>
    </source>
</evidence>
<feature type="compositionally biased region" description="Low complexity" evidence="1">
    <location>
        <begin position="668"/>
        <end position="677"/>
    </location>
</feature>
<feature type="compositionally biased region" description="Polar residues" evidence="1">
    <location>
        <begin position="533"/>
        <end position="561"/>
    </location>
</feature>
<dbReference type="EMBL" id="WJXA01000058">
    <property type="protein sequence ID" value="KAF7116637.1"/>
    <property type="molecule type" value="Genomic_DNA"/>
</dbReference>
<reference evidence="3" key="1">
    <citation type="submission" date="2019-11" db="EMBL/GenBank/DDBJ databases">
        <authorList>
            <person name="Liu Y."/>
            <person name="Hou J."/>
            <person name="Li T.-Q."/>
            <person name="Guan C.-H."/>
            <person name="Wu X."/>
            <person name="Wu H.-Z."/>
            <person name="Ling F."/>
            <person name="Zhang R."/>
            <person name="Shi X.-G."/>
            <person name="Ren J.-P."/>
            <person name="Chen E.-F."/>
            <person name="Sun J.-M."/>
        </authorList>
    </citation>
    <scope>NUCLEOTIDE SEQUENCE</scope>
    <source>
        <strain evidence="3">Adult_tree_wgs_1</strain>
        <tissue evidence="3">Leaves</tissue>
    </source>
</reference>
<dbReference type="PANTHER" id="PTHR33870">
    <property type="entry name" value="CARDIOMYOPATHY-ASSOCIATED PROTEIN"/>
    <property type="match status" value="1"/>
</dbReference>
<feature type="transmembrane region" description="Helical" evidence="2">
    <location>
        <begin position="40"/>
        <end position="61"/>
    </location>
</feature>
<feature type="region of interest" description="Disordered" evidence="1">
    <location>
        <begin position="651"/>
        <end position="756"/>
    </location>
</feature>
<organism evidence="3 4">
    <name type="scientific">Rhododendron simsii</name>
    <name type="common">Sims's rhododendron</name>
    <dbReference type="NCBI Taxonomy" id="118357"/>
    <lineage>
        <taxon>Eukaryota</taxon>
        <taxon>Viridiplantae</taxon>
        <taxon>Streptophyta</taxon>
        <taxon>Embryophyta</taxon>
        <taxon>Tracheophyta</taxon>
        <taxon>Spermatophyta</taxon>
        <taxon>Magnoliopsida</taxon>
        <taxon>eudicotyledons</taxon>
        <taxon>Gunneridae</taxon>
        <taxon>Pentapetalae</taxon>
        <taxon>asterids</taxon>
        <taxon>Ericales</taxon>
        <taxon>Ericaceae</taxon>
        <taxon>Ericoideae</taxon>
        <taxon>Rhodoreae</taxon>
        <taxon>Rhododendron</taxon>
    </lineage>
</organism>
<feature type="compositionally biased region" description="Acidic residues" evidence="1">
    <location>
        <begin position="702"/>
        <end position="712"/>
    </location>
</feature>
<feature type="compositionally biased region" description="Low complexity" evidence="1">
    <location>
        <begin position="269"/>
        <end position="281"/>
    </location>
</feature>
<feature type="region of interest" description="Disordered" evidence="1">
    <location>
        <begin position="1277"/>
        <end position="1354"/>
    </location>
</feature>
<feature type="region of interest" description="Disordered" evidence="1">
    <location>
        <begin position="225"/>
        <end position="369"/>
    </location>
</feature>